<protein>
    <submittedName>
        <fullName evidence="2">SMP-30/gluconolactonase/LRE family protein</fullName>
    </submittedName>
</protein>
<dbReference type="Gene3D" id="2.120.10.30">
    <property type="entry name" value="TolB, C-terminal domain"/>
    <property type="match status" value="1"/>
</dbReference>
<feature type="signal peptide" evidence="1">
    <location>
        <begin position="1"/>
        <end position="28"/>
    </location>
</feature>
<dbReference type="PANTHER" id="PTHR31460:SF3">
    <property type="entry name" value="MESOCENTIN"/>
    <property type="match status" value="1"/>
</dbReference>
<organism evidence="2 3">
    <name type="scientific">Luedemannella flava</name>
    <dbReference type="NCBI Taxonomy" id="349316"/>
    <lineage>
        <taxon>Bacteria</taxon>
        <taxon>Bacillati</taxon>
        <taxon>Actinomycetota</taxon>
        <taxon>Actinomycetes</taxon>
        <taxon>Micromonosporales</taxon>
        <taxon>Micromonosporaceae</taxon>
        <taxon>Luedemannella</taxon>
    </lineage>
</organism>
<sequence>MGGMTLTRRHVLTAAAAGAAATLLPARAATAAHPSATGLLQTTAPSLHPEGIAWDPLRRAYLVSSVRHGTVSVVGLDGCVRTLIADDRMISTLGVHVDARRGRVLVAFADIGVGTRSTPATMYASSGLGIFDLATGRARAVVPLTEIPGGHVANDIAIDPAGNAYVTDTASDGVYRVDPAGRATVLAQDARLANPTAGLNGIVHHPGGFLLAVSHATGELWRIGLGGQVRQVALDRPLVGGDGLVALPDGTLVAVTNGVLTGGDDAVRTLRGGPGWATARTTHRVAPWPDATPSTATWTPHGVQVLAGSLNVLFGQGVTSDEVRIRRY</sequence>
<comment type="caution">
    <text evidence="2">The sequence shown here is derived from an EMBL/GenBank/DDBJ whole genome shotgun (WGS) entry which is preliminary data.</text>
</comment>
<dbReference type="InterPro" id="IPR006311">
    <property type="entry name" value="TAT_signal"/>
</dbReference>
<keyword evidence="3" id="KW-1185">Reference proteome</keyword>
<dbReference type="SUPFAM" id="SSF101898">
    <property type="entry name" value="NHL repeat"/>
    <property type="match status" value="1"/>
</dbReference>
<dbReference type="PANTHER" id="PTHR31460">
    <property type="match status" value="1"/>
</dbReference>
<evidence type="ECO:0000313" key="3">
    <source>
        <dbReference type="Proteomes" id="UP001500218"/>
    </source>
</evidence>
<gene>
    <name evidence="2" type="ORF">GCM10009682_39530</name>
</gene>
<dbReference type="Proteomes" id="UP001500218">
    <property type="component" value="Unassembled WGS sequence"/>
</dbReference>
<dbReference type="InterPro" id="IPR011042">
    <property type="entry name" value="6-blade_b-propeller_TolB-like"/>
</dbReference>
<proteinExistence type="predicted"/>
<accession>A0ABN2M879</accession>
<evidence type="ECO:0000313" key="2">
    <source>
        <dbReference type="EMBL" id="GAA1814541.1"/>
    </source>
</evidence>
<dbReference type="PROSITE" id="PS51318">
    <property type="entry name" value="TAT"/>
    <property type="match status" value="1"/>
</dbReference>
<dbReference type="EMBL" id="BAAALT010000127">
    <property type="protein sequence ID" value="GAA1814541.1"/>
    <property type="molecule type" value="Genomic_DNA"/>
</dbReference>
<name>A0ABN2M879_9ACTN</name>
<dbReference type="InterPro" id="IPR053224">
    <property type="entry name" value="Sensory_adhesion_molecule"/>
</dbReference>
<feature type="chain" id="PRO_5045589831" evidence="1">
    <location>
        <begin position="29"/>
        <end position="328"/>
    </location>
</feature>
<evidence type="ECO:0000256" key="1">
    <source>
        <dbReference type="SAM" id="SignalP"/>
    </source>
</evidence>
<keyword evidence="1" id="KW-0732">Signal</keyword>
<reference evidence="2 3" key="1">
    <citation type="journal article" date="2019" name="Int. J. Syst. Evol. Microbiol.">
        <title>The Global Catalogue of Microorganisms (GCM) 10K type strain sequencing project: providing services to taxonomists for standard genome sequencing and annotation.</title>
        <authorList>
            <consortium name="The Broad Institute Genomics Platform"/>
            <consortium name="The Broad Institute Genome Sequencing Center for Infectious Disease"/>
            <person name="Wu L."/>
            <person name="Ma J."/>
        </authorList>
    </citation>
    <scope>NUCLEOTIDE SEQUENCE [LARGE SCALE GENOMIC DNA]</scope>
    <source>
        <strain evidence="2 3">JCM 13250</strain>
    </source>
</reference>